<dbReference type="Pfam" id="PF02325">
    <property type="entry name" value="CCB3_YggT"/>
    <property type="match status" value="1"/>
</dbReference>
<sequence>MTTISIVSLIASIAYYLLLIYFFIMWGRFIVDLMRTFRRGWRPGRFGLVLAEAAYTVTDPPIKFFRRIIPPVSFGPVALDFGWSVTMLCVIIGMFVTSLLSR</sequence>
<dbReference type="Proteomes" id="UP000230161">
    <property type="component" value="Unassembled WGS sequence"/>
</dbReference>
<dbReference type="GO" id="GO:0016020">
    <property type="term" value="C:membrane"/>
    <property type="evidence" value="ECO:0007669"/>
    <property type="project" value="InterPro"/>
</dbReference>
<dbReference type="RefSeq" id="WP_342745302.1">
    <property type="nucleotide sequence ID" value="NZ_PGFB01000008.1"/>
</dbReference>
<gene>
    <name evidence="2" type="ORF">CLV54_3425</name>
</gene>
<keyword evidence="1" id="KW-0812">Transmembrane</keyword>
<evidence type="ECO:0000313" key="3">
    <source>
        <dbReference type="Proteomes" id="UP000230161"/>
    </source>
</evidence>
<accession>A0A2M9BAW7</accession>
<evidence type="ECO:0000313" key="2">
    <source>
        <dbReference type="EMBL" id="PJJ55086.1"/>
    </source>
</evidence>
<proteinExistence type="predicted"/>
<evidence type="ECO:0000256" key="1">
    <source>
        <dbReference type="SAM" id="Phobius"/>
    </source>
</evidence>
<dbReference type="InterPro" id="IPR003425">
    <property type="entry name" value="CCB3/YggT"/>
</dbReference>
<protein>
    <submittedName>
        <fullName evidence="2">YggT family protein</fullName>
    </submittedName>
</protein>
<keyword evidence="1" id="KW-1133">Transmembrane helix</keyword>
<dbReference type="EMBL" id="PGFB01000008">
    <property type="protein sequence ID" value="PJJ55086.1"/>
    <property type="molecule type" value="Genomic_DNA"/>
</dbReference>
<feature type="transmembrane region" description="Helical" evidence="1">
    <location>
        <begin position="81"/>
        <end position="100"/>
    </location>
</feature>
<keyword evidence="3" id="KW-1185">Reference proteome</keyword>
<reference evidence="2 3" key="1">
    <citation type="submission" date="2017-11" db="EMBL/GenBank/DDBJ databases">
        <title>Genomic Encyclopedia of Archaeal and Bacterial Type Strains, Phase II (KMG-II): From Individual Species to Whole Genera.</title>
        <authorList>
            <person name="Goeker M."/>
        </authorList>
    </citation>
    <scope>NUCLEOTIDE SEQUENCE [LARGE SCALE GENOMIC DNA]</scope>
    <source>
        <strain evidence="2 3">DSM 25625</strain>
    </source>
</reference>
<feature type="transmembrane region" description="Helical" evidence="1">
    <location>
        <begin position="6"/>
        <end position="26"/>
    </location>
</feature>
<keyword evidence="1" id="KW-0472">Membrane</keyword>
<dbReference type="AlphaFoldDB" id="A0A2M9BAW7"/>
<organism evidence="2 3">
    <name type="scientific">Compostimonas suwonensis</name>
    <dbReference type="NCBI Taxonomy" id="1048394"/>
    <lineage>
        <taxon>Bacteria</taxon>
        <taxon>Bacillati</taxon>
        <taxon>Actinomycetota</taxon>
        <taxon>Actinomycetes</taxon>
        <taxon>Micrococcales</taxon>
        <taxon>Microbacteriaceae</taxon>
        <taxon>Compostimonas</taxon>
    </lineage>
</organism>
<name>A0A2M9BAW7_9MICO</name>
<comment type="caution">
    <text evidence="2">The sequence shown here is derived from an EMBL/GenBank/DDBJ whole genome shotgun (WGS) entry which is preliminary data.</text>
</comment>